<evidence type="ECO:0000256" key="6">
    <source>
        <dbReference type="ARBA" id="ARBA00049348"/>
    </source>
</evidence>
<keyword evidence="5" id="KW-0234">DNA repair</keyword>
<dbReference type="SUPFAM" id="SSF46767">
    <property type="entry name" value="Methylated DNA-protein cysteine methyltransferase, C-terminal domain"/>
    <property type="match status" value="1"/>
</dbReference>
<evidence type="ECO:0000256" key="3">
    <source>
        <dbReference type="ARBA" id="ARBA00022679"/>
    </source>
</evidence>
<keyword evidence="3" id="KW-0808">Transferase</keyword>
<dbReference type="NCBIfam" id="TIGR00589">
    <property type="entry name" value="ogt"/>
    <property type="match status" value="1"/>
</dbReference>
<evidence type="ECO:0000313" key="8">
    <source>
        <dbReference type="EMBL" id="QJR12789.1"/>
    </source>
</evidence>
<feature type="domain" description="Methylated-DNA-[protein]-cysteine S-methyltransferase DNA binding" evidence="7">
    <location>
        <begin position="80"/>
        <end position="160"/>
    </location>
</feature>
<dbReference type="GO" id="GO:0032259">
    <property type="term" value="P:methylation"/>
    <property type="evidence" value="ECO:0007669"/>
    <property type="project" value="UniProtKB-KW"/>
</dbReference>
<dbReference type="Pfam" id="PF01035">
    <property type="entry name" value="DNA_binding_1"/>
    <property type="match status" value="1"/>
</dbReference>
<comment type="catalytic activity">
    <reaction evidence="6">
        <text>a 6-O-methyl-2'-deoxyguanosine in DNA + L-cysteinyl-[protein] = S-methyl-L-cysteinyl-[protein] + a 2'-deoxyguanosine in DNA</text>
        <dbReference type="Rhea" id="RHEA:24000"/>
        <dbReference type="Rhea" id="RHEA-COMP:10131"/>
        <dbReference type="Rhea" id="RHEA-COMP:10132"/>
        <dbReference type="Rhea" id="RHEA-COMP:11367"/>
        <dbReference type="Rhea" id="RHEA-COMP:11368"/>
        <dbReference type="ChEBI" id="CHEBI:29950"/>
        <dbReference type="ChEBI" id="CHEBI:82612"/>
        <dbReference type="ChEBI" id="CHEBI:85445"/>
        <dbReference type="ChEBI" id="CHEBI:85448"/>
        <dbReference type="EC" id="2.1.1.63"/>
    </reaction>
</comment>
<dbReference type="RefSeq" id="WP_171095297.1">
    <property type="nucleotide sequence ID" value="NZ_CP053069.1"/>
</dbReference>
<protein>
    <submittedName>
        <fullName evidence="8">DNA base-flipping protein</fullName>
    </submittedName>
</protein>
<dbReference type="CDD" id="cd06445">
    <property type="entry name" value="ATase"/>
    <property type="match status" value="1"/>
</dbReference>
<dbReference type="Proteomes" id="UP000501534">
    <property type="component" value="Chromosome"/>
</dbReference>
<dbReference type="InterPro" id="IPR001497">
    <property type="entry name" value="MethylDNA_cys_MeTrfase_AS"/>
</dbReference>
<proteinExistence type="predicted"/>
<dbReference type="EMBL" id="CP053069">
    <property type="protein sequence ID" value="QJR12789.1"/>
    <property type="molecule type" value="Genomic_DNA"/>
</dbReference>
<dbReference type="Gene3D" id="1.10.10.10">
    <property type="entry name" value="Winged helix-like DNA-binding domain superfamily/Winged helix DNA-binding domain"/>
    <property type="match status" value="1"/>
</dbReference>
<dbReference type="GO" id="GO:0003908">
    <property type="term" value="F:methylated-DNA-[protein]-cysteine S-methyltransferase activity"/>
    <property type="evidence" value="ECO:0007669"/>
    <property type="project" value="UniProtKB-EC"/>
</dbReference>
<dbReference type="PROSITE" id="PS00374">
    <property type="entry name" value="MGMT"/>
    <property type="match status" value="1"/>
</dbReference>
<dbReference type="InterPro" id="IPR036217">
    <property type="entry name" value="MethylDNA_cys_MeTrfase_DNAb"/>
</dbReference>
<evidence type="ECO:0000256" key="5">
    <source>
        <dbReference type="ARBA" id="ARBA00023204"/>
    </source>
</evidence>
<organism evidence="8 9">
    <name type="scientific">Usitatibacter rugosus</name>
    <dbReference type="NCBI Taxonomy" id="2732067"/>
    <lineage>
        <taxon>Bacteria</taxon>
        <taxon>Pseudomonadati</taxon>
        <taxon>Pseudomonadota</taxon>
        <taxon>Betaproteobacteria</taxon>
        <taxon>Nitrosomonadales</taxon>
        <taxon>Usitatibacteraceae</taxon>
        <taxon>Usitatibacter</taxon>
    </lineage>
</organism>
<evidence type="ECO:0000256" key="2">
    <source>
        <dbReference type="ARBA" id="ARBA00022603"/>
    </source>
</evidence>
<gene>
    <name evidence="8" type="ORF">DSM104443_03882</name>
</gene>
<evidence type="ECO:0000313" key="9">
    <source>
        <dbReference type="Proteomes" id="UP000501534"/>
    </source>
</evidence>
<reference evidence="8 9" key="1">
    <citation type="submission" date="2020-04" db="EMBL/GenBank/DDBJ databases">
        <title>Usitatibacter rugosus gen. nov., sp. nov. and Usitatibacter palustris sp. nov., novel members of Usitatibacteraceae fam. nov. within the order Nitrosomonadales isolated from soil.</title>
        <authorList>
            <person name="Huber K.J."/>
            <person name="Neumann-Schaal M."/>
            <person name="Geppert A."/>
            <person name="Luckner M."/>
            <person name="Wanner G."/>
            <person name="Overmann J."/>
        </authorList>
    </citation>
    <scope>NUCLEOTIDE SEQUENCE [LARGE SCALE GENOMIC DNA]</scope>
    <source>
        <strain evidence="8 9">0125_3</strain>
    </source>
</reference>
<keyword evidence="4" id="KW-0227">DNA damage</keyword>
<dbReference type="GO" id="GO:0006281">
    <property type="term" value="P:DNA repair"/>
    <property type="evidence" value="ECO:0007669"/>
    <property type="project" value="UniProtKB-KW"/>
</dbReference>
<dbReference type="SUPFAM" id="SSF53155">
    <property type="entry name" value="Methylated DNA-protein cysteine methyltransferase domain"/>
    <property type="match status" value="1"/>
</dbReference>
<comment type="catalytic activity">
    <reaction evidence="1">
        <text>a 4-O-methyl-thymidine in DNA + L-cysteinyl-[protein] = a thymidine in DNA + S-methyl-L-cysteinyl-[protein]</text>
        <dbReference type="Rhea" id="RHEA:53428"/>
        <dbReference type="Rhea" id="RHEA-COMP:10131"/>
        <dbReference type="Rhea" id="RHEA-COMP:10132"/>
        <dbReference type="Rhea" id="RHEA-COMP:13555"/>
        <dbReference type="Rhea" id="RHEA-COMP:13556"/>
        <dbReference type="ChEBI" id="CHEBI:29950"/>
        <dbReference type="ChEBI" id="CHEBI:82612"/>
        <dbReference type="ChEBI" id="CHEBI:137386"/>
        <dbReference type="ChEBI" id="CHEBI:137387"/>
        <dbReference type="EC" id="2.1.1.63"/>
    </reaction>
</comment>
<evidence type="ECO:0000259" key="7">
    <source>
        <dbReference type="Pfam" id="PF01035"/>
    </source>
</evidence>
<dbReference type="PANTHER" id="PTHR10815:SF13">
    <property type="entry name" value="METHYLATED-DNA--PROTEIN-CYSTEINE METHYLTRANSFERASE"/>
    <property type="match status" value="1"/>
</dbReference>
<evidence type="ECO:0000256" key="4">
    <source>
        <dbReference type="ARBA" id="ARBA00022763"/>
    </source>
</evidence>
<dbReference type="InterPro" id="IPR036631">
    <property type="entry name" value="MGMT_N_sf"/>
</dbReference>
<accession>A0A6M4GZX7</accession>
<name>A0A6M4GZX7_9PROT</name>
<dbReference type="PANTHER" id="PTHR10815">
    <property type="entry name" value="METHYLATED-DNA--PROTEIN-CYSTEINE METHYLTRANSFERASE"/>
    <property type="match status" value="1"/>
</dbReference>
<dbReference type="InterPro" id="IPR014048">
    <property type="entry name" value="MethylDNA_cys_MeTrfase_DNA-bd"/>
</dbReference>
<keyword evidence="2" id="KW-0489">Methyltransferase</keyword>
<keyword evidence="9" id="KW-1185">Reference proteome</keyword>
<evidence type="ECO:0000256" key="1">
    <source>
        <dbReference type="ARBA" id="ARBA00001286"/>
    </source>
</evidence>
<sequence>MGAPLQAWQARVRTPFAVLGIAANDTHVTGVRYLAPGIEAMAPKKNTVAYLACVQIQAYLEDPAFVFDLPLKLSGTHHRVQVWEAMQKIAAGKTRTYGELAKELGSSPRAVGGACGANPLPLIVPCHRIVAASDIGGFMGRREEGFERSIKRWLLEHEGAL</sequence>
<dbReference type="KEGG" id="uru:DSM104443_03882"/>
<dbReference type="InterPro" id="IPR036388">
    <property type="entry name" value="WH-like_DNA-bd_sf"/>
</dbReference>
<dbReference type="AlphaFoldDB" id="A0A6M4GZX7"/>